<proteinExistence type="predicted"/>
<dbReference type="InterPro" id="IPR047187">
    <property type="entry name" value="SF1_C_Upf1"/>
</dbReference>
<feature type="domain" description="DNA2/NAM7 helicase-like C-terminal" evidence="5">
    <location>
        <begin position="953"/>
        <end position="1075"/>
    </location>
</feature>
<dbReference type="InterPro" id="IPR050534">
    <property type="entry name" value="Coronavir_polyprotein_1ab"/>
</dbReference>
<evidence type="ECO:0000256" key="3">
    <source>
        <dbReference type="ARBA" id="ARBA00022806"/>
    </source>
</evidence>
<organism evidence="6 7">
    <name type="scientific">Haemophilus sputorum</name>
    <dbReference type="NCBI Taxonomy" id="1078480"/>
    <lineage>
        <taxon>Bacteria</taxon>
        <taxon>Pseudomonadati</taxon>
        <taxon>Pseudomonadota</taxon>
        <taxon>Gammaproteobacteria</taxon>
        <taxon>Pasteurellales</taxon>
        <taxon>Pasteurellaceae</taxon>
        <taxon>Haemophilus</taxon>
    </lineage>
</organism>
<comment type="caution">
    <text evidence="6">The sequence shown here is derived from an EMBL/GenBank/DDBJ whole genome shotgun (WGS) entry which is preliminary data.</text>
</comment>
<sequence length="1114" mass="128735">MQQNRLTPEQIAILDFWHKIEFFLPYDLEDTLSKIKKAQQNYLPLFKQKIEFLSTEELWRYLTPGLHKDEVILGFDLFIGIYNKNELAEKLNKLLKFDTSSENVRFIGNIKNNMSSSNGKGLSCCAKISLDEFGRLDPYKSGNIEVSTAPWAIGQIRKNNGDVTCLDFEQFDCEMKLLKDTLADFLRMNIEPHVTKENPFPALSGKNIVQLIDVVMEWMNFSPNSDDVTHFYIYPKRGKKTRKENNKNESLKFTVEVENIQISILNSFFAIDLAKTIQAGMNNKIVGNTFISYLSKTYKYIDLYDSLEGKECIIENLKPEYINHGHWFSENSHHMSLMQQFAINTIFKEINKNPEGRSLFSVNGPPGTGKTTLLRDIFAENIVRRATALANYLDVKSTFKSDKIKIEFGRNTLELAVLQDDLTGYEMVVTSSNNAAVQNISEELPQMKALGRNWYDMKKNTKVKYLQSVARNLISCKKINKKKEYVELDFEQQPWGLIACVLGRKDKREFFVEQFTQEPDPNLNGFKEDYFDSIYTWRKRYSGPSFSKAREAFLTKQKEVKEHISHLTTYMNIVLKWKDLCEFDFEHEAYLAKLEIERNLSKLTNLIQEREFLNLNKPTLLSRLFFPKNYQCYLEKIKNNNFEQENQRHLRLLSEDKLLNIQEKQNEKERLFAKLSELRNILGYSENFNESKVKTPINMLEDLEKEQWQISGFWSDENLNQKRSELFQAALSLHEAWIAESISCGFSGNILAIKNLIGGQQLQGNPEKIEEAALLIWQSLFMMVPVASTTFASFGYLFRYLGAQSLGWIFVDEAGQAIPQAAVGAMWRAKNAIVVGDPLQIEPVFTTPEKLTDILFKASKIQVDFEVSPHKTSVQVLADKANPYGAYLDVDGESTWIGSPLRVHRRCLEPMFSISNCIAYQGKMVFGLNKKHPIQDPWLMGDSAWIHLSEGEQQEEKEVELVSNIFRQLCLQRYKDKQLPPIYIISPFKEMCEKIRTRLKENEKLWNEFGVSGGDWVNKNVGTVHTFQGKESSIVLLVLGRNQSDIIKAMPLVSKPNLLNVAATRAKDRLFLIGDYHVWKEKYECFKKALPILDNIIDASIFLEKLQKKVKEVR</sequence>
<dbReference type="Proteomes" id="UP000253950">
    <property type="component" value="Unassembled WGS sequence"/>
</dbReference>
<dbReference type="InterPro" id="IPR041679">
    <property type="entry name" value="DNA2/NAM7-like_C"/>
</dbReference>
<dbReference type="InterPro" id="IPR027417">
    <property type="entry name" value="P-loop_NTPase"/>
</dbReference>
<evidence type="ECO:0000256" key="4">
    <source>
        <dbReference type="ARBA" id="ARBA00022840"/>
    </source>
</evidence>
<evidence type="ECO:0000259" key="5">
    <source>
        <dbReference type="Pfam" id="PF13087"/>
    </source>
</evidence>
<accession>A0ABX9HTT6</accession>
<evidence type="ECO:0000313" key="6">
    <source>
        <dbReference type="EMBL" id="RDF12932.1"/>
    </source>
</evidence>
<keyword evidence="3 6" id="KW-0347">Helicase</keyword>
<dbReference type="Gene3D" id="3.40.50.300">
    <property type="entry name" value="P-loop containing nucleotide triphosphate hydrolases"/>
    <property type="match status" value="2"/>
</dbReference>
<evidence type="ECO:0000256" key="2">
    <source>
        <dbReference type="ARBA" id="ARBA00022801"/>
    </source>
</evidence>
<dbReference type="GO" id="GO:0004386">
    <property type="term" value="F:helicase activity"/>
    <property type="evidence" value="ECO:0007669"/>
    <property type="project" value="UniProtKB-KW"/>
</dbReference>
<evidence type="ECO:0000256" key="1">
    <source>
        <dbReference type="ARBA" id="ARBA00022741"/>
    </source>
</evidence>
<keyword evidence="7" id="KW-1185">Reference proteome</keyword>
<dbReference type="CDD" id="cd18808">
    <property type="entry name" value="SF1_C_Upf1"/>
    <property type="match status" value="1"/>
</dbReference>
<keyword evidence="4" id="KW-0067">ATP-binding</keyword>
<dbReference type="Pfam" id="PF13087">
    <property type="entry name" value="AAA_12"/>
    <property type="match status" value="1"/>
</dbReference>
<dbReference type="EMBL" id="QEQG01000001">
    <property type="protein sequence ID" value="RDF12932.1"/>
    <property type="molecule type" value="Genomic_DNA"/>
</dbReference>
<dbReference type="SUPFAM" id="SSF52540">
    <property type="entry name" value="P-loop containing nucleoside triphosphate hydrolases"/>
    <property type="match status" value="2"/>
</dbReference>
<reference evidence="6 7" key="1">
    <citation type="submission" date="2018-05" db="EMBL/GenBank/DDBJ databases">
        <title>Draft Genome Sequences for a Diverse set of 7 Haemophilus Species.</title>
        <authorList>
            <person name="Nichols M."/>
            <person name="Topaz N."/>
            <person name="Wang X."/>
            <person name="Wang X."/>
            <person name="Boxrud D."/>
        </authorList>
    </citation>
    <scope>NUCLEOTIDE SEQUENCE [LARGE SCALE GENOMIC DNA]</scope>
    <source>
        <strain evidence="6 7">C2015005473</strain>
    </source>
</reference>
<evidence type="ECO:0000313" key="7">
    <source>
        <dbReference type="Proteomes" id="UP000253950"/>
    </source>
</evidence>
<gene>
    <name evidence="6" type="ORF">DPV84_01660</name>
</gene>
<dbReference type="RefSeq" id="WP_111389077.1">
    <property type="nucleotide sequence ID" value="NZ_QEQG01000001.1"/>
</dbReference>
<dbReference type="PANTHER" id="PTHR43788">
    <property type="entry name" value="DNA2/NAM7 HELICASE FAMILY MEMBER"/>
    <property type="match status" value="1"/>
</dbReference>
<protein>
    <submittedName>
        <fullName evidence="6">DNA helicase</fullName>
    </submittedName>
</protein>
<name>A0ABX9HTT6_9PAST</name>
<keyword evidence="1" id="KW-0547">Nucleotide-binding</keyword>
<dbReference type="PANTHER" id="PTHR43788:SF8">
    <property type="entry name" value="DNA-BINDING PROTEIN SMUBP-2"/>
    <property type="match status" value="1"/>
</dbReference>
<keyword evidence="2" id="KW-0378">Hydrolase</keyword>